<dbReference type="Pfam" id="PF18588">
    <property type="entry name" value="WcbI"/>
    <property type="match status" value="1"/>
</dbReference>
<evidence type="ECO:0000313" key="3">
    <source>
        <dbReference type="Proteomes" id="UP000583454"/>
    </source>
</evidence>
<dbReference type="AlphaFoldDB" id="A0A840ZJU1"/>
<dbReference type="Proteomes" id="UP000583454">
    <property type="component" value="Unassembled WGS sequence"/>
</dbReference>
<sequence length="290" mass="31751">MPLSFRRLFARRPREEEAGAGPRIAVVGDEQARGVAEAMRILAAGARVRFIATGDLGRGALTGFDHVFTQPRLPEPPRARLFPKVVFTAFHPDAVRIDGVPSPLGADHSAIALFGHRRGLDAEAIVRLYREDVFSRLGYLDAWDGAAAALVASGRAVGLDFADDLLRWARRGLFMHGIDRPRGFVLADIAARLLREAGLPIRGVPVEAYGPDPLVDGPVWPVYPPLATLYGVPGSTSFKRGQRRGEPPVVLDLDAFVAESLALYRTRRPEALHCLRLVEWEASPDIRALF</sequence>
<comment type="caution">
    <text evidence="2">The sequence shown here is derived from an EMBL/GenBank/DDBJ whole genome shotgun (WGS) entry which is preliminary data.</text>
</comment>
<evidence type="ECO:0000313" key="2">
    <source>
        <dbReference type="EMBL" id="MBB5757816.1"/>
    </source>
</evidence>
<name>A0A840ZJU1_9HYPH</name>
<accession>A0A840ZJU1</accession>
<organism evidence="2 3">
    <name type="scientific">Methylorubrum rhodinum</name>
    <dbReference type="NCBI Taxonomy" id="29428"/>
    <lineage>
        <taxon>Bacteria</taxon>
        <taxon>Pseudomonadati</taxon>
        <taxon>Pseudomonadota</taxon>
        <taxon>Alphaproteobacteria</taxon>
        <taxon>Hyphomicrobiales</taxon>
        <taxon>Methylobacteriaceae</taxon>
        <taxon>Methylorubrum</taxon>
    </lineage>
</organism>
<dbReference type="RefSeq" id="WP_246390568.1">
    <property type="nucleotide sequence ID" value="NZ_JACHOP010000009.1"/>
</dbReference>
<evidence type="ECO:0000259" key="1">
    <source>
        <dbReference type="Pfam" id="PF18588"/>
    </source>
</evidence>
<keyword evidence="3" id="KW-1185">Reference proteome</keyword>
<dbReference type="InterPro" id="IPR041307">
    <property type="entry name" value="WcbI"/>
</dbReference>
<protein>
    <recommendedName>
        <fullName evidence="1">Polysaccharide biosynthesis enzyme WcbI domain-containing protein</fullName>
    </recommendedName>
</protein>
<dbReference type="EMBL" id="JACHOP010000009">
    <property type="protein sequence ID" value="MBB5757816.1"/>
    <property type="molecule type" value="Genomic_DNA"/>
</dbReference>
<feature type="domain" description="Polysaccharide biosynthesis enzyme WcbI" evidence="1">
    <location>
        <begin position="72"/>
        <end position="200"/>
    </location>
</feature>
<proteinExistence type="predicted"/>
<reference evidence="2 3" key="1">
    <citation type="submission" date="2020-08" db="EMBL/GenBank/DDBJ databases">
        <title>Genomic Encyclopedia of Type Strains, Phase IV (KMG-IV): sequencing the most valuable type-strain genomes for metagenomic binning, comparative biology and taxonomic classification.</title>
        <authorList>
            <person name="Goeker M."/>
        </authorList>
    </citation>
    <scope>NUCLEOTIDE SEQUENCE [LARGE SCALE GENOMIC DNA]</scope>
    <source>
        <strain evidence="2 3">DSM 2163</strain>
    </source>
</reference>
<gene>
    <name evidence="2" type="ORF">HNR00_002532</name>
</gene>